<proteinExistence type="predicted"/>
<evidence type="ECO:0000259" key="1">
    <source>
        <dbReference type="Pfam" id="PF13391"/>
    </source>
</evidence>
<dbReference type="AlphaFoldDB" id="A0A4S2N4U6"/>
<keyword evidence="3" id="KW-1185">Reference proteome</keyword>
<evidence type="ECO:0000313" key="2">
    <source>
        <dbReference type="EMBL" id="TGZ84153.1"/>
    </source>
</evidence>
<dbReference type="InterPro" id="IPR003615">
    <property type="entry name" value="HNH_nuc"/>
</dbReference>
<evidence type="ECO:0000313" key="3">
    <source>
        <dbReference type="Proteomes" id="UP000298138"/>
    </source>
</evidence>
<dbReference type="EMBL" id="ML220113">
    <property type="protein sequence ID" value="TGZ84153.1"/>
    <property type="molecule type" value="Genomic_DNA"/>
</dbReference>
<dbReference type="Proteomes" id="UP000298138">
    <property type="component" value="Unassembled WGS sequence"/>
</dbReference>
<name>A0A4S2N4U6_9PEZI</name>
<dbReference type="OrthoDB" id="2142759at2759"/>
<organism evidence="2 3">
    <name type="scientific">Ascodesmis nigricans</name>
    <dbReference type="NCBI Taxonomy" id="341454"/>
    <lineage>
        <taxon>Eukaryota</taxon>
        <taxon>Fungi</taxon>
        <taxon>Dikarya</taxon>
        <taxon>Ascomycota</taxon>
        <taxon>Pezizomycotina</taxon>
        <taxon>Pezizomycetes</taxon>
        <taxon>Pezizales</taxon>
        <taxon>Ascodesmidaceae</taxon>
        <taxon>Ascodesmis</taxon>
    </lineage>
</organism>
<feature type="domain" description="HNH nuclease" evidence="1">
    <location>
        <begin position="59"/>
        <end position="121"/>
    </location>
</feature>
<dbReference type="STRING" id="341454.A0A4S2N4U6"/>
<sequence>MIQDASSQKPTFCTCALQTGDYDIYCNSHITVNNEHENCLDVTLPIAFRHGVRECDGKCVMMGIVNRRAPHGTWSSFEAAHIFPLEKESWWDEHNYERWIEDVTPGVDKTNSRQNGLLLQALDPVCRNPTDPHRVCDELLRWHYRQSVLANMRGAGEPIFEHDFPPGTDMIREIS</sequence>
<protein>
    <recommendedName>
        <fullName evidence="1">HNH nuclease domain-containing protein</fullName>
    </recommendedName>
</protein>
<dbReference type="Pfam" id="PF13391">
    <property type="entry name" value="HNH_2"/>
    <property type="match status" value="1"/>
</dbReference>
<accession>A0A4S2N4U6</accession>
<dbReference type="InParanoid" id="A0A4S2N4U6"/>
<gene>
    <name evidence="2" type="ORF">EX30DRAFT_100153</name>
</gene>
<reference evidence="2 3" key="1">
    <citation type="submission" date="2019-04" db="EMBL/GenBank/DDBJ databases">
        <title>Comparative genomics and transcriptomics to analyze fruiting body development in filamentous ascomycetes.</title>
        <authorList>
            <consortium name="DOE Joint Genome Institute"/>
            <person name="Lutkenhaus R."/>
            <person name="Traeger S."/>
            <person name="Breuer J."/>
            <person name="Kuo A."/>
            <person name="Lipzen A."/>
            <person name="Pangilinan J."/>
            <person name="Dilworth D."/>
            <person name="Sandor L."/>
            <person name="Poggeler S."/>
            <person name="Barry K."/>
            <person name="Grigoriev I.V."/>
            <person name="Nowrousian M."/>
        </authorList>
    </citation>
    <scope>NUCLEOTIDE SEQUENCE [LARGE SCALE GENOMIC DNA]</scope>
    <source>
        <strain evidence="2 3">CBS 389.68</strain>
    </source>
</reference>